<dbReference type="AlphaFoldDB" id="A0A650CKS6"/>
<feature type="transmembrane region" description="Helical" evidence="1">
    <location>
        <begin position="53"/>
        <end position="78"/>
    </location>
</feature>
<dbReference type="KEGG" id="soh:D1869_15040"/>
<evidence type="ECO:0000313" key="4">
    <source>
        <dbReference type="Proteomes" id="UP000427373"/>
    </source>
</evidence>
<accession>A0A650CKS6</accession>
<keyword evidence="1" id="KW-1133">Transmembrane helix</keyword>
<keyword evidence="1" id="KW-0472">Membrane</keyword>
<dbReference type="EMBL" id="JACHFY010000006">
    <property type="protein sequence ID" value="MBB5253654.1"/>
    <property type="molecule type" value="Genomic_DNA"/>
</dbReference>
<protein>
    <submittedName>
        <fullName evidence="3">Uncharacterized protein</fullName>
    </submittedName>
</protein>
<dbReference type="Proteomes" id="UP000427373">
    <property type="component" value="Chromosome"/>
</dbReference>
<keyword evidence="4" id="KW-1185">Reference proteome</keyword>
<dbReference type="GeneID" id="42802589"/>
<feature type="transmembrane region" description="Helical" evidence="1">
    <location>
        <begin position="98"/>
        <end position="120"/>
    </location>
</feature>
<evidence type="ECO:0000256" key="1">
    <source>
        <dbReference type="SAM" id="Phobius"/>
    </source>
</evidence>
<organism evidence="3 4">
    <name type="scientific">Sulfurisphaera ohwakuensis</name>
    <dbReference type="NCBI Taxonomy" id="69656"/>
    <lineage>
        <taxon>Archaea</taxon>
        <taxon>Thermoproteota</taxon>
        <taxon>Thermoprotei</taxon>
        <taxon>Sulfolobales</taxon>
        <taxon>Sulfolobaceae</taxon>
        <taxon>Sulfurisphaera</taxon>
    </lineage>
</organism>
<evidence type="ECO:0000313" key="5">
    <source>
        <dbReference type="Proteomes" id="UP000582213"/>
    </source>
</evidence>
<feature type="transmembrane region" description="Helical" evidence="1">
    <location>
        <begin position="150"/>
        <end position="173"/>
    </location>
</feature>
<name>A0A650CKS6_SULOH</name>
<evidence type="ECO:0000313" key="2">
    <source>
        <dbReference type="EMBL" id="MBB5253654.1"/>
    </source>
</evidence>
<sequence>MPSVPINFLLNVIHGFFSLIYFGAVLIFGIFGPKLSKLSEGTVSDLMLTVFPTLMSFIEASGMITIVFGAGEFFFYMIGYYKDGGIIEVERILFSTDWGLCVFIGGILGIIGFSIGLLIASNFEKMFKLYRSLDPSVADNIRIVQNKIRLYSIIGLAFLTLTVIFMVLAVSFLPLPKEVMTAN</sequence>
<dbReference type="RefSeq" id="WP_156015854.1">
    <property type="nucleotide sequence ID" value="NZ_CP045484.1"/>
</dbReference>
<reference evidence="3 4" key="1">
    <citation type="submission" date="2019-10" db="EMBL/GenBank/DDBJ databases">
        <title>Genome Sequences from Six Type Strain Members of the Archaeal Family Sulfolobaceae: Acidianus ambivalens, Acidianus infernus, Metallosphaera prunae, Stygiolobus azoricus, Sulfolobus metallicus, and Sulfurisphaera ohwakuensis.</title>
        <authorList>
            <person name="Counts J.A."/>
            <person name="Kelly R.M."/>
        </authorList>
    </citation>
    <scope>NUCLEOTIDE SEQUENCE [LARGE SCALE GENOMIC DNA]</scope>
    <source>
        <strain evidence="3 4">TA-1</strain>
    </source>
</reference>
<proteinExistence type="predicted"/>
<gene>
    <name evidence="3" type="ORF">D1869_15040</name>
    <name evidence="2" type="ORF">HNQ62_001424</name>
</gene>
<dbReference type="OrthoDB" id="42245at2157"/>
<feature type="transmembrane region" description="Helical" evidence="1">
    <location>
        <begin position="12"/>
        <end position="32"/>
    </location>
</feature>
<evidence type="ECO:0000313" key="3">
    <source>
        <dbReference type="EMBL" id="QGR18362.1"/>
    </source>
</evidence>
<dbReference type="EMBL" id="CP045484">
    <property type="protein sequence ID" value="QGR18362.1"/>
    <property type="molecule type" value="Genomic_DNA"/>
</dbReference>
<dbReference type="Proteomes" id="UP000582213">
    <property type="component" value="Unassembled WGS sequence"/>
</dbReference>
<keyword evidence="1" id="KW-0812">Transmembrane</keyword>
<reference evidence="2 5" key="2">
    <citation type="submission" date="2020-08" db="EMBL/GenBank/DDBJ databases">
        <title>Genomic Encyclopedia of Type Strains, Phase IV (KMG-IV): sequencing the most valuable type-strain genomes for metagenomic binning, comparative biology and taxonomic classification.</title>
        <authorList>
            <person name="Goeker M."/>
        </authorList>
    </citation>
    <scope>NUCLEOTIDE SEQUENCE [LARGE SCALE GENOMIC DNA]</scope>
    <source>
        <strain evidence="2 5">DSM 12421</strain>
    </source>
</reference>